<organism evidence="2 3">
    <name type="scientific">Paenibacillus plantiphilus</name>
    <dbReference type="NCBI Taxonomy" id="2905650"/>
    <lineage>
        <taxon>Bacteria</taxon>
        <taxon>Bacillati</taxon>
        <taxon>Bacillota</taxon>
        <taxon>Bacilli</taxon>
        <taxon>Bacillales</taxon>
        <taxon>Paenibacillaceae</taxon>
        <taxon>Paenibacillus</taxon>
    </lineage>
</organism>
<evidence type="ECO:0008006" key="4">
    <source>
        <dbReference type="Google" id="ProtNLM"/>
    </source>
</evidence>
<proteinExistence type="predicted"/>
<gene>
    <name evidence="2" type="ORF">PAECIP111893_00290</name>
</gene>
<dbReference type="InterPro" id="IPR021451">
    <property type="entry name" value="DUF3102"/>
</dbReference>
<evidence type="ECO:0000313" key="3">
    <source>
        <dbReference type="Proteomes" id="UP000838686"/>
    </source>
</evidence>
<accession>A0ABN8FUS6</accession>
<sequence length="338" mass="37536">MTRAKQAAAIVPALETTVAVRTPEVIAAEIRSIDQQARQIVLQSSIEIGRKLTEAKALVTHGEWGGWLQANVSYSQSTANNFMRVSEEYANSPNLTNLNYSQAVALLSVSAEDREQFAAENDVADMSVRELQAAIKGKNDAEKALKEEQERQEEQKAKFDEWSAKQAQEKKELNERLELSKQLQEQQGQQLSALQAELEQAKAGGDDKAVAKVKTDLRKAEKAKQEQEKKVADLQTQFDALKAEAEKAATELVQRREQELTEQANKEKQAMQEQLDKLNQQLARSNNESYLKAKIIIQQMVIEGDTLVKAIAAVTEPKEQAALKAAAANVVDKLRGLL</sequence>
<evidence type="ECO:0000256" key="1">
    <source>
        <dbReference type="SAM" id="MobiDB-lite"/>
    </source>
</evidence>
<reference evidence="2" key="1">
    <citation type="submission" date="2022-01" db="EMBL/GenBank/DDBJ databases">
        <authorList>
            <person name="Criscuolo A."/>
        </authorList>
    </citation>
    <scope>NUCLEOTIDE SEQUENCE</scope>
    <source>
        <strain evidence="2">CIP111893</strain>
    </source>
</reference>
<dbReference type="Proteomes" id="UP000838686">
    <property type="component" value="Unassembled WGS sequence"/>
</dbReference>
<dbReference type="Pfam" id="PF11300">
    <property type="entry name" value="DUF3102"/>
    <property type="match status" value="1"/>
</dbReference>
<feature type="region of interest" description="Disordered" evidence="1">
    <location>
        <begin position="140"/>
        <end position="167"/>
    </location>
</feature>
<keyword evidence="3" id="KW-1185">Reference proteome</keyword>
<comment type="caution">
    <text evidence="2">The sequence shown here is derived from an EMBL/GenBank/DDBJ whole genome shotgun (WGS) entry which is preliminary data.</text>
</comment>
<dbReference type="RefSeq" id="WP_236338501.1">
    <property type="nucleotide sequence ID" value="NZ_CAKMMF010000001.1"/>
</dbReference>
<protein>
    <recommendedName>
        <fullName evidence="4">DUF3102 domain-containing protein</fullName>
    </recommendedName>
</protein>
<dbReference type="EMBL" id="CAKMMF010000001">
    <property type="protein sequence ID" value="CAH1190354.1"/>
    <property type="molecule type" value="Genomic_DNA"/>
</dbReference>
<name>A0ABN8FUS6_9BACL</name>
<evidence type="ECO:0000313" key="2">
    <source>
        <dbReference type="EMBL" id="CAH1190354.1"/>
    </source>
</evidence>